<feature type="transmembrane region" description="Helical" evidence="1">
    <location>
        <begin position="34"/>
        <end position="53"/>
    </location>
</feature>
<dbReference type="Proteomes" id="UP000469734">
    <property type="component" value="Unassembled WGS sequence"/>
</dbReference>
<keyword evidence="1" id="KW-1133">Transmembrane helix</keyword>
<dbReference type="EMBL" id="WWCR01000005">
    <property type="protein sequence ID" value="MYM71943.1"/>
    <property type="molecule type" value="Genomic_DNA"/>
</dbReference>
<keyword evidence="1" id="KW-0472">Membrane</keyword>
<organism evidence="2 3">
    <name type="scientific">Duganella margarita</name>
    <dbReference type="NCBI Taxonomy" id="2692170"/>
    <lineage>
        <taxon>Bacteria</taxon>
        <taxon>Pseudomonadati</taxon>
        <taxon>Pseudomonadota</taxon>
        <taxon>Betaproteobacteria</taxon>
        <taxon>Burkholderiales</taxon>
        <taxon>Oxalobacteraceae</taxon>
        <taxon>Telluria group</taxon>
        <taxon>Duganella</taxon>
    </lineage>
</organism>
<keyword evidence="1" id="KW-0812">Transmembrane</keyword>
<sequence length="85" mass="8165">MNRIAAAIIGGYLFASCGGALLSALNGPGSDAMLGGALLGLALYAPAIIWAFATRSARRAWAGLLGASFSLAVLTAVAGAAGAAA</sequence>
<dbReference type="AlphaFoldDB" id="A0A7X4GYH5"/>
<comment type="caution">
    <text evidence="2">The sequence shown here is derived from an EMBL/GenBank/DDBJ whole genome shotgun (WGS) entry which is preliminary data.</text>
</comment>
<reference evidence="2 3" key="1">
    <citation type="submission" date="2019-12" db="EMBL/GenBank/DDBJ databases">
        <title>Novel species isolated from a subtropical stream in China.</title>
        <authorList>
            <person name="Lu H."/>
        </authorList>
    </citation>
    <scope>NUCLEOTIDE SEQUENCE [LARGE SCALE GENOMIC DNA]</scope>
    <source>
        <strain evidence="2 3">FT134W</strain>
    </source>
</reference>
<dbReference type="PROSITE" id="PS51257">
    <property type="entry name" value="PROKAR_LIPOPROTEIN"/>
    <property type="match status" value="1"/>
</dbReference>
<evidence type="ECO:0000313" key="2">
    <source>
        <dbReference type="EMBL" id="MYM71943.1"/>
    </source>
</evidence>
<feature type="transmembrane region" description="Helical" evidence="1">
    <location>
        <begin position="60"/>
        <end position="84"/>
    </location>
</feature>
<dbReference type="RefSeq" id="WP_161049561.1">
    <property type="nucleotide sequence ID" value="NZ_WWCR01000005.1"/>
</dbReference>
<evidence type="ECO:0000313" key="3">
    <source>
        <dbReference type="Proteomes" id="UP000469734"/>
    </source>
</evidence>
<accession>A0A7X4GYH5</accession>
<name>A0A7X4GYH5_9BURK</name>
<protein>
    <submittedName>
        <fullName evidence="2">DUF3649 domain-containing protein</fullName>
    </submittedName>
</protein>
<evidence type="ECO:0000256" key="1">
    <source>
        <dbReference type="SAM" id="Phobius"/>
    </source>
</evidence>
<gene>
    <name evidence="2" type="ORF">GTP56_06990</name>
</gene>
<proteinExistence type="predicted"/>